<dbReference type="CDD" id="cd06433">
    <property type="entry name" value="GT_2_WfgS_like"/>
    <property type="match status" value="1"/>
</dbReference>
<dbReference type="PANTHER" id="PTHR22916:SF3">
    <property type="entry name" value="UDP-GLCNAC:BETAGAL BETA-1,3-N-ACETYLGLUCOSAMINYLTRANSFERASE-LIKE PROTEIN 1"/>
    <property type="match status" value="1"/>
</dbReference>
<accession>A0A9X2I866</accession>
<reference evidence="2" key="1">
    <citation type="submission" date="2022-07" db="EMBL/GenBank/DDBJ databases">
        <title>Gramela sediminis sp. nov., isolated from deep-sea sediment of the Indian Ocean.</title>
        <authorList>
            <person name="Shi H."/>
        </authorList>
    </citation>
    <scope>NUCLEOTIDE SEQUENCE</scope>
    <source>
        <strain evidence="2">GC03-9</strain>
    </source>
</reference>
<organism evidence="2 3">
    <name type="scientific">Christiangramia oceanisediminis</name>
    <dbReference type="NCBI Taxonomy" id="2920386"/>
    <lineage>
        <taxon>Bacteria</taxon>
        <taxon>Pseudomonadati</taxon>
        <taxon>Bacteroidota</taxon>
        <taxon>Flavobacteriia</taxon>
        <taxon>Flavobacteriales</taxon>
        <taxon>Flavobacteriaceae</taxon>
        <taxon>Christiangramia</taxon>
    </lineage>
</organism>
<dbReference type="Gene3D" id="3.90.550.10">
    <property type="entry name" value="Spore Coat Polysaccharide Biosynthesis Protein SpsA, Chain A"/>
    <property type="match status" value="1"/>
</dbReference>
<evidence type="ECO:0000313" key="2">
    <source>
        <dbReference type="EMBL" id="MCP9199584.1"/>
    </source>
</evidence>
<proteinExistence type="predicted"/>
<protein>
    <submittedName>
        <fullName evidence="2">Glycosyltransferase</fullName>
    </submittedName>
</protein>
<evidence type="ECO:0000259" key="1">
    <source>
        <dbReference type="Pfam" id="PF00535"/>
    </source>
</evidence>
<dbReference type="EMBL" id="JANCNS010000001">
    <property type="protein sequence ID" value="MCP9199584.1"/>
    <property type="molecule type" value="Genomic_DNA"/>
</dbReference>
<keyword evidence="3" id="KW-1185">Reference proteome</keyword>
<name>A0A9X2I866_9FLAO</name>
<dbReference type="SUPFAM" id="SSF53448">
    <property type="entry name" value="Nucleotide-diphospho-sugar transferases"/>
    <property type="match status" value="1"/>
</dbReference>
<dbReference type="PANTHER" id="PTHR22916">
    <property type="entry name" value="GLYCOSYLTRANSFERASE"/>
    <property type="match status" value="1"/>
</dbReference>
<evidence type="ECO:0000313" key="3">
    <source>
        <dbReference type="Proteomes" id="UP001155280"/>
    </source>
</evidence>
<dbReference type="Proteomes" id="UP001155280">
    <property type="component" value="Unassembled WGS sequence"/>
</dbReference>
<dbReference type="Pfam" id="PF00535">
    <property type="entry name" value="Glycos_transf_2"/>
    <property type="match status" value="1"/>
</dbReference>
<dbReference type="InterPro" id="IPR001173">
    <property type="entry name" value="Glyco_trans_2-like"/>
</dbReference>
<dbReference type="RefSeq" id="WP_241549988.1">
    <property type="nucleotide sequence ID" value="NZ_JANCNS010000001.1"/>
</dbReference>
<dbReference type="InterPro" id="IPR029044">
    <property type="entry name" value="Nucleotide-diphossugar_trans"/>
</dbReference>
<feature type="domain" description="Glycosyltransferase 2-like" evidence="1">
    <location>
        <begin position="4"/>
        <end position="143"/>
    </location>
</feature>
<dbReference type="GO" id="GO:0016758">
    <property type="term" value="F:hexosyltransferase activity"/>
    <property type="evidence" value="ECO:0007669"/>
    <property type="project" value="UniProtKB-ARBA"/>
</dbReference>
<comment type="caution">
    <text evidence="2">The sequence shown here is derived from an EMBL/GenBank/DDBJ whole genome shotgun (WGS) entry which is preliminary data.</text>
</comment>
<gene>
    <name evidence="2" type="ORF">MKO06_06680</name>
</gene>
<sequence length="264" mass="30651">MKISIITVVYNNVDTISECIRSVLNQSYKNIELVIIDGGSSDGTQKEIEKFQDKLGYYISEKDKGIFDAYNKGIRKASGDVIGILNSDDLLFGNETIARIVAAFSNSNAHLVYGHGMYIGKRNSKLIKRIYSCRKFRKGFLKYGWIPLHPTIYVKKEVYQKHGWYSLDYSIASDYDMSLRWFEDEHLKKEFLNEWIVKMRMGGKSTTLNLQKRKSTEDLDIIQKHRLLGVFTLFCKIGRKVPQYVQPRFMNFDSILKLPVSLER</sequence>
<dbReference type="AlphaFoldDB" id="A0A9X2I866"/>